<keyword evidence="9" id="KW-0282">Flagellum</keyword>
<dbReference type="GO" id="GO:0009279">
    <property type="term" value="C:cell outer membrane"/>
    <property type="evidence" value="ECO:0007669"/>
    <property type="project" value="UniProtKB-SubCell"/>
</dbReference>
<proteinExistence type="inferred from homology"/>
<sequence length="255" mass="27367">MRDPLLSTAARLGALALAGGLLAACNTADRLAQVGQEPPQSAVGSPERLAGERPVVMPMPKPQVQEPNRQANSLWTPGTRAFFKDQRASEIGDILTVRIEIDDSANLSNETSRTRSANESAGLPAFLGYEQSLGSVLPEAVSPESLVEAQSGSGHTGVGTVDRSEEINLRIASLITQVLPNGNLVIAGRQEVRVNYENRILQVAGVIRPEDIDSDNSVSYEDIAEARIAYGGEGQLSDVQQPRYGQQVYDILFPF</sequence>
<name>A0A934QJ22_9PROT</name>
<dbReference type="Pfam" id="PF02107">
    <property type="entry name" value="FlgH"/>
    <property type="match status" value="1"/>
</dbReference>
<dbReference type="RefSeq" id="WP_037256336.1">
    <property type="nucleotide sequence ID" value="NZ_NRRE01000026.1"/>
</dbReference>
<comment type="caution">
    <text evidence="9">The sequence shown here is derived from an EMBL/GenBank/DDBJ whole genome shotgun (WGS) entry which is preliminary data.</text>
</comment>
<dbReference type="Proteomes" id="UP000778970">
    <property type="component" value="Unassembled WGS sequence"/>
</dbReference>
<keyword evidence="4 7" id="KW-0472">Membrane</keyword>
<evidence type="ECO:0000256" key="2">
    <source>
        <dbReference type="ARBA" id="ARBA00006929"/>
    </source>
</evidence>
<keyword evidence="9" id="KW-0966">Cell projection</keyword>
<dbReference type="PANTHER" id="PTHR34933">
    <property type="entry name" value="FLAGELLAR L-RING PROTEIN"/>
    <property type="match status" value="1"/>
</dbReference>
<gene>
    <name evidence="7" type="primary">flgH</name>
    <name evidence="9" type="ORF">CKO21_10740</name>
</gene>
<keyword evidence="6 7" id="KW-0998">Cell outer membrane</keyword>
<evidence type="ECO:0000256" key="7">
    <source>
        <dbReference type="HAMAP-Rule" id="MF_00415"/>
    </source>
</evidence>
<keyword evidence="10" id="KW-1185">Reference proteome</keyword>
<dbReference type="InterPro" id="IPR000527">
    <property type="entry name" value="Flag_Lring"/>
</dbReference>
<evidence type="ECO:0000313" key="10">
    <source>
        <dbReference type="Proteomes" id="UP000778970"/>
    </source>
</evidence>
<accession>A0A934QJ22</accession>
<evidence type="ECO:0000256" key="1">
    <source>
        <dbReference type="ARBA" id="ARBA00002591"/>
    </source>
</evidence>
<feature type="signal peptide" evidence="8">
    <location>
        <begin position="1"/>
        <end position="23"/>
    </location>
</feature>
<evidence type="ECO:0000256" key="6">
    <source>
        <dbReference type="ARBA" id="ARBA00023237"/>
    </source>
</evidence>
<dbReference type="GO" id="GO:0003774">
    <property type="term" value="F:cytoskeletal motor activity"/>
    <property type="evidence" value="ECO:0007669"/>
    <property type="project" value="InterPro"/>
</dbReference>
<dbReference type="InterPro" id="IPR018247">
    <property type="entry name" value="EF_Hand_1_Ca_BS"/>
</dbReference>
<dbReference type="PROSITE" id="PS51257">
    <property type="entry name" value="PROKAR_LIPOPROTEIN"/>
    <property type="match status" value="1"/>
</dbReference>
<reference evidence="9" key="1">
    <citation type="submission" date="2017-08" db="EMBL/GenBank/DDBJ databases">
        <authorList>
            <person name="Imhoff J.F."/>
            <person name="Rahn T."/>
            <person name="Kuenzel S."/>
            <person name="Neulinger S.C."/>
        </authorList>
    </citation>
    <scope>NUCLEOTIDE SEQUENCE</scope>
    <source>
        <strain evidence="9">DSM 9154</strain>
    </source>
</reference>
<dbReference type="GO" id="GO:0071973">
    <property type="term" value="P:bacterial-type flagellum-dependent cell motility"/>
    <property type="evidence" value="ECO:0007669"/>
    <property type="project" value="InterPro"/>
</dbReference>
<evidence type="ECO:0000256" key="5">
    <source>
        <dbReference type="ARBA" id="ARBA00023143"/>
    </source>
</evidence>
<dbReference type="GO" id="GO:0009427">
    <property type="term" value="C:bacterial-type flagellum basal body, distal rod, L ring"/>
    <property type="evidence" value="ECO:0007669"/>
    <property type="project" value="InterPro"/>
</dbReference>
<evidence type="ECO:0000256" key="3">
    <source>
        <dbReference type="ARBA" id="ARBA00022729"/>
    </source>
</evidence>
<organism evidence="9 10">
    <name type="scientific">Rhodovibrio salinarum</name>
    <dbReference type="NCBI Taxonomy" id="1087"/>
    <lineage>
        <taxon>Bacteria</taxon>
        <taxon>Pseudomonadati</taxon>
        <taxon>Pseudomonadota</taxon>
        <taxon>Alphaproteobacteria</taxon>
        <taxon>Rhodospirillales</taxon>
        <taxon>Rhodovibrionaceae</taxon>
        <taxon>Rhodovibrio</taxon>
    </lineage>
</organism>
<comment type="function">
    <text evidence="1 7">Assembles around the rod to form the L-ring and probably protects the motor/basal body from shearing forces during rotation.</text>
</comment>
<dbReference type="AlphaFoldDB" id="A0A934QJ22"/>
<feature type="chain" id="PRO_5036724894" description="Flagellar L-ring protein" evidence="8">
    <location>
        <begin position="24"/>
        <end position="255"/>
    </location>
</feature>
<reference evidence="9" key="2">
    <citation type="journal article" date="2020" name="Microorganisms">
        <title>Osmotic Adaptation and Compatible Solute Biosynthesis of Phototrophic Bacteria as Revealed from Genome Analyses.</title>
        <authorList>
            <person name="Imhoff J.F."/>
            <person name="Rahn T."/>
            <person name="Kunzel S."/>
            <person name="Keller A."/>
            <person name="Neulinger S.C."/>
        </authorList>
    </citation>
    <scope>NUCLEOTIDE SEQUENCE</scope>
    <source>
        <strain evidence="9">DSM 9154</strain>
    </source>
</reference>
<dbReference type="HAMAP" id="MF_00415">
    <property type="entry name" value="FlgH"/>
    <property type="match status" value="1"/>
</dbReference>
<keyword evidence="9" id="KW-0969">Cilium</keyword>
<keyword evidence="3 7" id="KW-0732">Signal</keyword>
<comment type="subunit">
    <text evidence="7">The basal body constitutes a major portion of the flagellar organelle and consists of four rings (L,P,S, and M) mounted on a central rod.</text>
</comment>
<dbReference type="PRINTS" id="PR01008">
    <property type="entry name" value="FLGLRINGFLGH"/>
</dbReference>
<evidence type="ECO:0000256" key="8">
    <source>
        <dbReference type="SAM" id="SignalP"/>
    </source>
</evidence>
<evidence type="ECO:0000256" key="4">
    <source>
        <dbReference type="ARBA" id="ARBA00023136"/>
    </source>
</evidence>
<comment type="subcellular location">
    <subcellularLocation>
        <location evidence="7">Cell outer membrane</location>
        <topology evidence="7">Lipid-anchor</topology>
    </subcellularLocation>
    <subcellularLocation>
        <location evidence="7">Bacterial flagellum basal body</location>
    </subcellularLocation>
</comment>
<dbReference type="PANTHER" id="PTHR34933:SF1">
    <property type="entry name" value="FLAGELLAR L-RING PROTEIN"/>
    <property type="match status" value="1"/>
</dbReference>
<evidence type="ECO:0000313" key="9">
    <source>
        <dbReference type="EMBL" id="MBK1697719.1"/>
    </source>
</evidence>
<dbReference type="NCBIfam" id="NF001305">
    <property type="entry name" value="PRK00249.1-5"/>
    <property type="match status" value="1"/>
</dbReference>
<protein>
    <recommendedName>
        <fullName evidence="7">Flagellar L-ring protein</fullName>
    </recommendedName>
    <alternativeName>
        <fullName evidence="7">Basal body L-ring protein</fullName>
    </alternativeName>
</protein>
<keyword evidence="7" id="KW-0449">Lipoprotein</keyword>
<comment type="similarity">
    <text evidence="2 7">Belongs to the FlgH family.</text>
</comment>
<dbReference type="EMBL" id="NRRE01000026">
    <property type="protein sequence ID" value="MBK1697719.1"/>
    <property type="molecule type" value="Genomic_DNA"/>
</dbReference>
<keyword evidence="5 7" id="KW-0975">Bacterial flagellum</keyword>
<dbReference type="PROSITE" id="PS00018">
    <property type="entry name" value="EF_HAND_1"/>
    <property type="match status" value="1"/>
</dbReference>